<protein>
    <submittedName>
        <fullName evidence="2">Nucleotidyltransferase domain-containing protein</fullName>
    </submittedName>
</protein>
<dbReference type="GO" id="GO:0016779">
    <property type="term" value="F:nucleotidyltransferase activity"/>
    <property type="evidence" value="ECO:0007669"/>
    <property type="project" value="InterPro"/>
</dbReference>
<feature type="domain" description="Polymerase nucleotidyl transferase" evidence="1">
    <location>
        <begin position="147"/>
        <end position="177"/>
    </location>
</feature>
<dbReference type="Pfam" id="PF01909">
    <property type="entry name" value="NTP_transf_2"/>
    <property type="match status" value="1"/>
</dbReference>
<dbReference type="CDD" id="cd05403">
    <property type="entry name" value="NT_KNTase_like"/>
    <property type="match status" value="1"/>
</dbReference>
<evidence type="ECO:0000313" key="2">
    <source>
        <dbReference type="EMBL" id="MDC4239977.1"/>
    </source>
</evidence>
<dbReference type="EMBL" id="JAMRYU010000006">
    <property type="protein sequence ID" value="MDC4239977.1"/>
    <property type="molecule type" value="Genomic_DNA"/>
</dbReference>
<sequence length="190" mass="21891">MLDYKNLSRLSIAEYDFVIYRSRVHSERIDGIKKIKVLFSDNEMSKLIIFETRPTPLAAEDVINTIWESNFSNEELKIISHFYMQGGFNYEKMGILDRMIMKTLSKILSRKKDKSSDEAGFEQDIGSSYDISSREYIAPLIQFVKVQSKVVIGGSRARGTNQQDSDIDMGIYYDESEGFNVTDVDKMVYV</sequence>
<evidence type="ECO:0000313" key="3">
    <source>
        <dbReference type="Proteomes" id="UP001141183"/>
    </source>
</evidence>
<comment type="caution">
    <text evidence="2">The sequence shown here is derived from an EMBL/GenBank/DDBJ whole genome shotgun (WGS) entry which is preliminary data.</text>
</comment>
<organism evidence="2 3">
    <name type="scientific">Clostridium tertium</name>
    <dbReference type="NCBI Taxonomy" id="1559"/>
    <lineage>
        <taxon>Bacteria</taxon>
        <taxon>Bacillati</taxon>
        <taxon>Bacillota</taxon>
        <taxon>Clostridia</taxon>
        <taxon>Eubacteriales</taxon>
        <taxon>Clostridiaceae</taxon>
        <taxon>Clostridium</taxon>
    </lineage>
</organism>
<name>A0A9X4B0R3_9CLOT</name>
<dbReference type="Gene3D" id="3.30.460.10">
    <property type="entry name" value="Beta Polymerase, domain 2"/>
    <property type="match status" value="1"/>
</dbReference>
<dbReference type="AlphaFoldDB" id="A0A9X4B0R3"/>
<dbReference type="SUPFAM" id="SSF81301">
    <property type="entry name" value="Nucleotidyltransferase"/>
    <property type="match status" value="1"/>
</dbReference>
<evidence type="ECO:0000259" key="1">
    <source>
        <dbReference type="Pfam" id="PF01909"/>
    </source>
</evidence>
<dbReference type="InterPro" id="IPR002934">
    <property type="entry name" value="Polymerase_NTP_transf_dom"/>
</dbReference>
<keyword evidence="3" id="KW-1185">Reference proteome</keyword>
<gene>
    <name evidence="2" type="ORF">NE398_07345</name>
</gene>
<accession>A0A9X4B0R3</accession>
<reference evidence="2" key="1">
    <citation type="submission" date="2022-05" db="EMBL/GenBank/DDBJ databases">
        <title>Draft genome sequence of Clostridium tertium strain CP3 isolated from Peru.</title>
        <authorList>
            <person name="Hurtado R."/>
            <person name="Lima L."/>
            <person name="Sousa T."/>
            <person name="Jaiswal A.K."/>
            <person name="Tiwari S."/>
            <person name="Maturrano L."/>
            <person name="Brenig B."/>
            <person name="Azevedo V."/>
        </authorList>
    </citation>
    <scope>NUCLEOTIDE SEQUENCE</scope>
    <source>
        <strain evidence="2">CP3</strain>
    </source>
</reference>
<proteinExistence type="predicted"/>
<dbReference type="InterPro" id="IPR043519">
    <property type="entry name" value="NT_sf"/>
</dbReference>
<dbReference type="Proteomes" id="UP001141183">
    <property type="component" value="Unassembled WGS sequence"/>
</dbReference>